<dbReference type="InterPro" id="IPR002933">
    <property type="entry name" value="Peptidase_M20"/>
</dbReference>
<dbReference type="Gene3D" id="3.40.630.10">
    <property type="entry name" value="Zn peptidases"/>
    <property type="match status" value="1"/>
</dbReference>
<dbReference type="PIRSF" id="PIRSF005962">
    <property type="entry name" value="Pept_M20D_amidohydro"/>
    <property type="match status" value="1"/>
</dbReference>
<dbReference type="Pfam" id="PF07687">
    <property type="entry name" value="M20_dimer"/>
    <property type="match status" value="1"/>
</dbReference>
<dbReference type="PANTHER" id="PTHR11014:SF63">
    <property type="entry name" value="METALLOPEPTIDASE, PUTATIVE (AFU_ORTHOLOGUE AFUA_6G09600)-RELATED"/>
    <property type="match status" value="1"/>
</dbReference>
<dbReference type="InterPro" id="IPR017439">
    <property type="entry name" value="Amidohydrolase"/>
</dbReference>
<dbReference type="SUPFAM" id="SSF53187">
    <property type="entry name" value="Zn-dependent exopeptidases"/>
    <property type="match status" value="1"/>
</dbReference>
<proteinExistence type="predicted"/>
<dbReference type="Gene3D" id="3.30.70.360">
    <property type="match status" value="1"/>
</dbReference>
<dbReference type="CDD" id="cd03886">
    <property type="entry name" value="M20_Acy1"/>
    <property type="match status" value="1"/>
</dbReference>
<dbReference type="Pfam" id="PF01546">
    <property type="entry name" value="Peptidase_M20"/>
    <property type="match status" value="1"/>
</dbReference>
<comment type="caution">
    <text evidence="2">The sequence shown here is derived from an EMBL/GenBank/DDBJ whole genome shotgun (WGS) entry which is preliminary data.</text>
</comment>
<dbReference type="Proteomes" id="UP000823401">
    <property type="component" value="Unassembled WGS sequence"/>
</dbReference>
<dbReference type="NCBIfam" id="TIGR01891">
    <property type="entry name" value="amidohydrolases"/>
    <property type="match status" value="1"/>
</dbReference>
<dbReference type="InterPro" id="IPR011650">
    <property type="entry name" value="Peptidase_M20_dimer"/>
</dbReference>
<dbReference type="RefSeq" id="WP_197103202.1">
    <property type="nucleotide sequence ID" value="NZ_JACCEL010000001.1"/>
</dbReference>
<dbReference type="InterPro" id="IPR036264">
    <property type="entry name" value="Bact_exopeptidase_dim_dom"/>
</dbReference>
<dbReference type="PANTHER" id="PTHR11014">
    <property type="entry name" value="PEPTIDASE M20 FAMILY MEMBER"/>
    <property type="match status" value="1"/>
</dbReference>
<reference evidence="2 3" key="1">
    <citation type="submission" date="2020-07" db="EMBL/GenBank/DDBJ databases">
        <title>Facklamia lactis sp. nov., isolated from raw milk.</title>
        <authorList>
            <person name="Doll E.V."/>
            <person name="Huptas C."/>
            <person name="Staib L."/>
            <person name="Wenning M."/>
            <person name="Scherer S."/>
        </authorList>
    </citation>
    <scope>NUCLEOTIDE SEQUENCE [LARGE SCALE GENOMIC DNA]</scope>
    <source>
        <strain evidence="2 3">DSM 104272</strain>
    </source>
</reference>
<dbReference type="SUPFAM" id="SSF55031">
    <property type="entry name" value="Bacterial exopeptidase dimerisation domain"/>
    <property type="match status" value="1"/>
</dbReference>
<protein>
    <submittedName>
        <fullName evidence="2">Amidohydrolase</fullName>
    </submittedName>
</protein>
<evidence type="ECO:0000313" key="2">
    <source>
        <dbReference type="EMBL" id="MBG9977296.1"/>
    </source>
</evidence>
<dbReference type="EMBL" id="JACCEL010000001">
    <property type="protein sequence ID" value="MBG9977296.1"/>
    <property type="molecule type" value="Genomic_DNA"/>
</dbReference>
<evidence type="ECO:0000259" key="1">
    <source>
        <dbReference type="Pfam" id="PF07687"/>
    </source>
</evidence>
<feature type="domain" description="Peptidase M20 dimerisation" evidence="1">
    <location>
        <begin position="197"/>
        <end position="287"/>
    </location>
</feature>
<organism evidence="2 3">
    <name type="scientific">Ruoffia tabacinasalis</name>
    <dbReference type="NCBI Taxonomy" id="87458"/>
    <lineage>
        <taxon>Bacteria</taxon>
        <taxon>Bacillati</taxon>
        <taxon>Bacillota</taxon>
        <taxon>Bacilli</taxon>
        <taxon>Lactobacillales</taxon>
        <taxon>Aerococcaceae</taxon>
        <taxon>Ruoffia</taxon>
    </lineage>
</organism>
<gene>
    <name evidence="2" type="ORF">HYQ42_00740</name>
</gene>
<keyword evidence="3" id="KW-1185">Reference proteome</keyword>
<name>A0ABS0LGF1_9LACT</name>
<evidence type="ECO:0000313" key="3">
    <source>
        <dbReference type="Proteomes" id="UP000823401"/>
    </source>
</evidence>
<accession>A0ABS0LGF1</accession>
<sequence>MSQLNAVELAKEVEADIVQWRRDLHQIPELGLVLPQTVAYVKNVLAGLGIEYDASYVNGNGIVALIHGKKAELNSDKVLAFRADMDGLPINEATGLAFSSLNQNMHACGHDGHTAMLLGAAKILQENRDQFVGTIKLIFQPGEEYPGGAEPMIQEGAMLNPKVTRVMGFHQGQIDPKVPKGTIAYKEGPIMASMDRFLIEVNGKGYHGAYPEESQDPIAAAGQLINALQTIKSRNIKAVNPAVVSITRVQGGFNQNIIPDKVELEGTVRALNDETREFIHKKIEQIAHGIGAALDVECVVTYDYKYPPVTNDEQVTTEVVNSLEEIFPGQLVEVEEPLMGGEDYAYYLYEAPGTFLFLSNPSDIEGQFHGHHHAKFDVDESLFYMATASFVKVALDYLN</sequence>